<name>A0AAW9R9R0_9GAMM</name>
<protein>
    <submittedName>
        <fullName evidence="3">NAD(P)/FAD-dependent oxidoreductase</fullName>
    </submittedName>
</protein>
<dbReference type="Pfam" id="PF01593">
    <property type="entry name" value="Amino_oxidase"/>
    <property type="match status" value="1"/>
</dbReference>
<keyword evidence="1" id="KW-1133">Transmembrane helix</keyword>
<organism evidence="3 4">
    <name type="scientific">Elongatibacter sediminis</name>
    <dbReference type="NCBI Taxonomy" id="3119006"/>
    <lineage>
        <taxon>Bacteria</taxon>
        <taxon>Pseudomonadati</taxon>
        <taxon>Pseudomonadota</taxon>
        <taxon>Gammaproteobacteria</taxon>
        <taxon>Chromatiales</taxon>
        <taxon>Wenzhouxiangellaceae</taxon>
        <taxon>Elongatibacter</taxon>
    </lineage>
</organism>
<sequence length="626" mass="70901">MRDEQEEQPADRLGGAEPCVIVGGGPAGLTAAHELNRLGHAAVVLEADHQVGGISRTVEYRNYRFDIGGHRFFTKVRMVQDWWREMLPNDFLVRPRLSRIFYNDRFFDYPLKPLNALRNLGFRESVRVCLSFAWIKLFPHREEHSFEQWVSNRFGRRLFEIFFKTYTEKVWGMRCSEISADWAAQRIKNLDLVTVVKAAFLGNRGTDGQITSTLIEEFHYPRLGPGMMWERAARVLADAGRPVAFGHRVIGVRHEDGQVRSVTVDTPEGVVEMAGSSFISTMAIRDLFEALDPPPPERVLQAARDLRYRDFLTVGLILDCPEPFPDNWIYIHSEQVRVGRIQNYKAWSPEMVPDPDRSCIGLEYFVQENDDLWSMADADLIALGIAECASLGLIESPDVVDGVVIRMPKAYPVYDRDHHERMEIIRDYVAGLRNLQLAGRNGQHRYNNQDHSMVTAIYAARNIAGADYDVWNVNVEQTYLEEGGDNRPEAVRTSDRLVPQRMEENRAARTLRKAFARYDPVALGIALAVPAALGLFCATAVLLLKGGDSVGANLALLSYYIIGYRVSWGGAVVGMIETGLLAFGFGWLMASLINTVVGWQERALRKRLELYLIFENVDKNVSDVNR</sequence>
<dbReference type="InterPro" id="IPR036188">
    <property type="entry name" value="FAD/NAD-bd_sf"/>
</dbReference>
<dbReference type="AlphaFoldDB" id="A0AAW9R9R0"/>
<dbReference type="NCBIfam" id="NF005548">
    <property type="entry name" value="PRK07208.1-4"/>
    <property type="match status" value="1"/>
</dbReference>
<dbReference type="NCBIfam" id="NF005547">
    <property type="entry name" value="PRK07208.1-3"/>
    <property type="match status" value="1"/>
</dbReference>
<dbReference type="SUPFAM" id="SSF51905">
    <property type="entry name" value="FAD/NAD(P)-binding domain"/>
    <property type="match status" value="1"/>
</dbReference>
<keyword evidence="1" id="KW-0812">Transmembrane</keyword>
<dbReference type="GO" id="GO:0016491">
    <property type="term" value="F:oxidoreductase activity"/>
    <property type="evidence" value="ECO:0007669"/>
    <property type="project" value="InterPro"/>
</dbReference>
<proteinExistence type="predicted"/>
<evidence type="ECO:0000313" key="3">
    <source>
        <dbReference type="EMBL" id="MEJ8566453.1"/>
    </source>
</evidence>
<evidence type="ECO:0000256" key="1">
    <source>
        <dbReference type="SAM" id="Phobius"/>
    </source>
</evidence>
<dbReference type="PANTHER" id="PTHR21197:SF0">
    <property type="entry name" value="UDP-GALACTOPYRANOSE MUTASE"/>
    <property type="match status" value="1"/>
</dbReference>
<dbReference type="GO" id="GO:0008767">
    <property type="term" value="F:UDP-galactopyranose mutase activity"/>
    <property type="evidence" value="ECO:0007669"/>
    <property type="project" value="TreeGrafter"/>
</dbReference>
<dbReference type="RefSeq" id="WP_354693883.1">
    <property type="nucleotide sequence ID" value="NZ_JAZHOG010000001.1"/>
</dbReference>
<evidence type="ECO:0000259" key="2">
    <source>
        <dbReference type="Pfam" id="PF01593"/>
    </source>
</evidence>
<gene>
    <name evidence="3" type="ORF">V3330_02340</name>
</gene>
<feature type="domain" description="Amine oxidase" evidence="2">
    <location>
        <begin position="27"/>
        <end position="321"/>
    </location>
</feature>
<reference evidence="3 4" key="1">
    <citation type="submission" date="2024-02" db="EMBL/GenBank/DDBJ databases">
        <title>A novel Wenzhouxiangellaceae bacterium, isolated from coastal sediments.</title>
        <authorList>
            <person name="Du Z.-J."/>
            <person name="Ye Y.-Q."/>
            <person name="Zhang X.-Y."/>
        </authorList>
    </citation>
    <scope>NUCLEOTIDE SEQUENCE [LARGE SCALE GENOMIC DNA]</scope>
    <source>
        <strain evidence="3 4">CH-27</strain>
    </source>
</reference>
<dbReference type="NCBIfam" id="NF005545">
    <property type="entry name" value="PRK07208.1-1"/>
    <property type="match status" value="1"/>
</dbReference>
<evidence type="ECO:0000313" key="4">
    <source>
        <dbReference type="Proteomes" id="UP001359886"/>
    </source>
</evidence>
<comment type="caution">
    <text evidence="3">The sequence shown here is derived from an EMBL/GenBank/DDBJ whole genome shotgun (WGS) entry which is preliminary data.</text>
</comment>
<accession>A0AAW9R9R0</accession>
<dbReference type="InterPro" id="IPR002937">
    <property type="entry name" value="Amino_oxidase"/>
</dbReference>
<feature type="transmembrane region" description="Helical" evidence="1">
    <location>
        <begin position="521"/>
        <end position="544"/>
    </location>
</feature>
<keyword evidence="4" id="KW-1185">Reference proteome</keyword>
<dbReference type="Proteomes" id="UP001359886">
    <property type="component" value="Unassembled WGS sequence"/>
</dbReference>
<feature type="transmembrane region" description="Helical" evidence="1">
    <location>
        <begin position="556"/>
        <end position="576"/>
    </location>
</feature>
<dbReference type="GO" id="GO:0050660">
    <property type="term" value="F:flavin adenine dinucleotide binding"/>
    <property type="evidence" value="ECO:0007669"/>
    <property type="project" value="TreeGrafter"/>
</dbReference>
<dbReference type="Gene3D" id="3.50.50.60">
    <property type="entry name" value="FAD/NAD(P)-binding domain"/>
    <property type="match status" value="1"/>
</dbReference>
<dbReference type="GO" id="GO:0005829">
    <property type="term" value="C:cytosol"/>
    <property type="evidence" value="ECO:0007669"/>
    <property type="project" value="TreeGrafter"/>
</dbReference>
<keyword evidence="1" id="KW-0472">Membrane</keyword>
<feature type="transmembrane region" description="Helical" evidence="1">
    <location>
        <begin position="582"/>
        <end position="599"/>
    </location>
</feature>
<dbReference type="PANTHER" id="PTHR21197">
    <property type="entry name" value="UDP-GALACTOPYRANOSE MUTASE"/>
    <property type="match status" value="1"/>
</dbReference>
<dbReference type="EMBL" id="JAZHOG010000001">
    <property type="protein sequence ID" value="MEJ8566453.1"/>
    <property type="molecule type" value="Genomic_DNA"/>
</dbReference>